<evidence type="ECO:0000259" key="6">
    <source>
        <dbReference type="PROSITE" id="PS50240"/>
    </source>
</evidence>
<keyword evidence="4" id="KW-0720">Serine protease</keyword>
<keyword evidence="8" id="KW-1185">Reference proteome</keyword>
<evidence type="ECO:0000313" key="8">
    <source>
        <dbReference type="Proteomes" id="UP000281406"/>
    </source>
</evidence>
<dbReference type="PROSITE" id="PS50240">
    <property type="entry name" value="TRYPSIN_DOM"/>
    <property type="match status" value="1"/>
</dbReference>
<dbReference type="SMART" id="SM00020">
    <property type="entry name" value="Tryp_SPc"/>
    <property type="match status" value="1"/>
</dbReference>
<dbReference type="CDD" id="cd00190">
    <property type="entry name" value="Tryp_SPc"/>
    <property type="match status" value="1"/>
</dbReference>
<dbReference type="SUPFAM" id="SSF50494">
    <property type="entry name" value="Trypsin-like serine proteases"/>
    <property type="match status" value="1"/>
</dbReference>
<dbReference type="OrthoDB" id="8948707at2759"/>
<evidence type="ECO:0000256" key="2">
    <source>
        <dbReference type="ARBA" id="ARBA00022670"/>
    </source>
</evidence>
<dbReference type="AlphaFoldDB" id="A0A3N0XQP9"/>
<dbReference type="FunFam" id="2.40.10.10:FF:000010">
    <property type="entry name" value="Kallikrein related peptidase 11"/>
    <property type="match status" value="1"/>
</dbReference>
<keyword evidence="3" id="KW-0378">Hydrolase</keyword>
<name>A0A3N0XQP9_ANAGA</name>
<comment type="similarity">
    <text evidence="1">Belongs to the peptidase S1 family. Snake venom subfamily.</text>
</comment>
<reference evidence="7 8" key="1">
    <citation type="submission" date="2018-10" db="EMBL/GenBank/DDBJ databases">
        <title>Genome assembly for a Yunnan-Guizhou Plateau 3E fish, Anabarilius grahami (Regan), and its evolutionary and genetic applications.</title>
        <authorList>
            <person name="Jiang W."/>
        </authorList>
    </citation>
    <scope>NUCLEOTIDE SEQUENCE [LARGE SCALE GENOMIC DNA]</scope>
    <source>
        <strain evidence="7">AG-KIZ</strain>
        <tissue evidence="7">Muscle</tissue>
    </source>
</reference>
<dbReference type="InterPro" id="IPR043504">
    <property type="entry name" value="Peptidase_S1_PA_chymotrypsin"/>
</dbReference>
<keyword evidence="2" id="KW-0645">Protease</keyword>
<dbReference type="Proteomes" id="UP000281406">
    <property type="component" value="Unassembled WGS sequence"/>
</dbReference>
<dbReference type="GO" id="GO:0006508">
    <property type="term" value="P:proteolysis"/>
    <property type="evidence" value="ECO:0007669"/>
    <property type="project" value="UniProtKB-KW"/>
</dbReference>
<evidence type="ECO:0000256" key="5">
    <source>
        <dbReference type="ARBA" id="ARBA00023157"/>
    </source>
</evidence>
<keyword evidence="5" id="KW-1015">Disulfide bond</keyword>
<dbReference type="InterPro" id="IPR001254">
    <property type="entry name" value="Trypsin_dom"/>
</dbReference>
<evidence type="ECO:0000256" key="4">
    <source>
        <dbReference type="ARBA" id="ARBA00022825"/>
    </source>
</evidence>
<dbReference type="Gene3D" id="2.40.10.10">
    <property type="entry name" value="Trypsin-like serine proteases"/>
    <property type="match status" value="2"/>
</dbReference>
<sequence>MKSVLVATLPEDAQAFISRIISDISDSTLKLRVIIDPTSTRKIVLPSRPETVSDLLLQLKTNLNVTYDFRLQFEDPDFGNALCDLENIDELPSKATVKLIKTLELDVHSTDTEETALALDTSSKHTSIWPDVFDPPTFSYDVELALKEGNSEYVKEGKHRKLTRDQKHNILERMIDKIYSFKAYPSDNDFAKAAEALVKKHPCLKENGSRTGFDGWKVSLKFKMGNYRSKLRRSGMQEVAINGYKRSRSNPHAEHSRANIKRPRRAEVNFLPNFPHGSDERSLEDLRLKMVDELKKKDQDVMMMNRHMQQTFALRRNEIVQSSPSVKEMMSRWPALFCEAQVLAEFHRITNRNLLQTFYSSLDKHTPQLLDLFRAKAAKGGVSGNKMAAILKDCDEQREDLDQAQKAAVAIIAVEEDDKPQGILIVLEDEVVMSVKSWVRALVLLFGLLFSRLIVHLGKHKKSVNDATEQQIGVEKVFRYPKYNDQPHNNDIMLIKLRKPAIFNKFVKPIRLTTNCSSAGEQCLVSGWGRTGDGPASVLQCLKLPVLSKTQCKGAYGTLITKNMFCAGFMEGGKDSCQGDSGGPVVCNGKLKGVVSWGESCAQPGFPGVYAEVCRYTDWIKDIITNN</sequence>
<dbReference type="PROSITE" id="PS00135">
    <property type="entry name" value="TRYPSIN_SER"/>
    <property type="match status" value="1"/>
</dbReference>
<proteinExistence type="inferred from homology"/>
<organism evidence="7 8">
    <name type="scientific">Anabarilius grahami</name>
    <name type="common">Kanglang fish</name>
    <name type="synonym">Barilius grahami</name>
    <dbReference type="NCBI Taxonomy" id="495550"/>
    <lineage>
        <taxon>Eukaryota</taxon>
        <taxon>Metazoa</taxon>
        <taxon>Chordata</taxon>
        <taxon>Craniata</taxon>
        <taxon>Vertebrata</taxon>
        <taxon>Euteleostomi</taxon>
        <taxon>Actinopterygii</taxon>
        <taxon>Neopterygii</taxon>
        <taxon>Teleostei</taxon>
        <taxon>Ostariophysi</taxon>
        <taxon>Cypriniformes</taxon>
        <taxon>Xenocyprididae</taxon>
        <taxon>Xenocypridinae</taxon>
        <taxon>Xenocypridinae incertae sedis</taxon>
        <taxon>Anabarilius</taxon>
    </lineage>
</organism>
<dbReference type="InterPro" id="IPR009003">
    <property type="entry name" value="Peptidase_S1_PA"/>
</dbReference>
<evidence type="ECO:0000256" key="1">
    <source>
        <dbReference type="ARBA" id="ARBA00009228"/>
    </source>
</evidence>
<protein>
    <submittedName>
        <fullName evidence="7">Trypsin-3</fullName>
    </submittedName>
</protein>
<evidence type="ECO:0000256" key="3">
    <source>
        <dbReference type="ARBA" id="ARBA00022801"/>
    </source>
</evidence>
<comment type="caution">
    <text evidence="7">The sequence shown here is derived from an EMBL/GenBank/DDBJ whole genome shotgun (WGS) entry which is preliminary data.</text>
</comment>
<dbReference type="PANTHER" id="PTHR31025:SF19">
    <property type="entry name" value="SI:CH73-42K18.1-RELATED"/>
    <property type="match status" value="1"/>
</dbReference>
<dbReference type="EMBL" id="RJVU01063416">
    <property type="protein sequence ID" value="ROJ25290.1"/>
    <property type="molecule type" value="Genomic_DNA"/>
</dbReference>
<dbReference type="InterPro" id="IPR033116">
    <property type="entry name" value="TRYPSIN_SER"/>
</dbReference>
<feature type="domain" description="Peptidase S1" evidence="6">
    <location>
        <begin position="422"/>
        <end position="625"/>
    </location>
</feature>
<dbReference type="GO" id="GO:0004252">
    <property type="term" value="F:serine-type endopeptidase activity"/>
    <property type="evidence" value="ECO:0007669"/>
    <property type="project" value="InterPro"/>
</dbReference>
<dbReference type="PRINTS" id="PR00722">
    <property type="entry name" value="CHYMOTRYPSIN"/>
</dbReference>
<accession>A0A3N0XQP9</accession>
<evidence type="ECO:0000313" key="7">
    <source>
        <dbReference type="EMBL" id="ROJ25290.1"/>
    </source>
</evidence>
<dbReference type="Pfam" id="PF00089">
    <property type="entry name" value="Trypsin"/>
    <property type="match status" value="1"/>
</dbReference>
<dbReference type="InterPro" id="IPR001314">
    <property type="entry name" value="Peptidase_S1A"/>
</dbReference>
<dbReference type="PANTHER" id="PTHR31025">
    <property type="entry name" value="SI:CH211-196P9.1-RELATED"/>
    <property type="match status" value="1"/>
</dbReference>
<gene>
    <name evidence="7" type="ORF">DPX16_20103</name>
</gene>